<comment type="caution">
    <text evidence="1">The sequence shown here is derived from an EMBL/GenBank/DDBJ whole genome shotgun (WGS) entry which is preliminary data.</text>
</comment>
<reference evidence="1" key="1">
    <citation type="submission" date="2023-03" db="EMBL/GenBank/DDBJ databases">
        <title>Massive genome expansion in bonnet fungi (Mycena s.s.) driven by repeated elements and novel gene families across ecological guilds.</title>
        <authorList>
            <consortium name="Lawrence Berkeley National Laboratory"/>
            <person name="Harder C.B."/>
            <person name="Miyauchi S."/>
            <person name="Viragh M."/>
            <person name="Kuo A."/>
            <person name="Thoen E."/>
            <person name="Andreopoulos B."/>
            <person name="Lu D."/>
            <person name="Skrede I."/>
            <person name="Drula E."/>
            <person name="Henrissat B."/>
            <person name="Morin E."/>
            <person name="Kohler A."/>
            <person name="Barry K."/>
            <person name="LaButti K."/>
            <person name="Morin E."/>
            <person name="Salamov A."/>
            <person name="Lipzen A."/>
            <person name="Mereny Z."/>
            <person name="Hegedus B."/>
            <person name="Baldrian P."/>
            <person name="Stursova M."/>
            <person name="Weitz H."/>
            <person name="Taylor A."/>
            <person name="Grigoriev I.V."/>
            <person name="Nagy L.G."/>
            <person name="Martin F."/>
            <person name="Kauserud H."/>
        </authorList>
    </citation>
    <scope>NUCLEOTIDE SEQUENCE</scope>
    <source>
        <strain evidence="1">9284</strain>
    </source>
</reference>
<keyword evidence="2" id="KW-1185">Reference proteome</keyword>
<name>A0AAD7BS61_9AGAR</name>
<organism evidence="1 2">
    <name type="scientific">Roridomyces roridus</name>
    <dbReference type="NCBI Taxonomy" id="1738132"/>
    <lineage>
        <taxon>Eukaryota</taxon>
        <taxon>Fungi</taxon>
        <taxon>Dikarya</taxon>
        <taxon>Basidiomycota</taxon>
        <taxon>Agaricomycotina</taxon>
        <taxon>Agaricomycetes</taxon>
        <taxon>Agaricomycetidae</taxon>
        <taxon>Agaricales</taxon>
        <taxon>Marasmiineae</taxon>
        <taxon>Mycenaceae</taxon>
        <taxon>Roridomyces</taxon>
    </lineage>
</organism>
<dbReference type="Proteomes" id="UP001221142">
    <property type="component" value="Unassembled WGS sequence"/>
</dbReference>
<evidence type="ECO:0000313" key="1">
    <source>
        <dbReference type="EMBL" id="KAJ7629037.1"/>
    </source>
</evidence>
<proteinExistence type="predicted"/>
<dbReference type="AlphaFoldDB" id="A0AAD7BS61"/>
<protein>
    <recommendedName>
        <fullName evidence="3">Cell wall protein</fullName>
    </recommendedName>
</protein>
<evidence type="ECO:0008006" key="3">
    <source>
        <dbReference type="Google" id="ProtNLM"/>
    </source>
</evidence>
<evidence type="ECO:0000313" key="2">
    <source>
        <dbReference type="Proteomes" id="UP001221142"/>
    </source>
</evidence>
<dbReference type="EMBL" id="JARKIF010000010">
    <property type="protein sequence ID" value="KAJ7629037.1"/>
    <property type="molecule type" value="Genomic_DNA"/>
</dbReference>
<accession>A0AAD7BS61</accession>
<sequence>MSNYINAQFKLISPSHSETQFLQNMHFFRLASLFLASASLGVAAALATTKPSNGNSSALAIEGVLNSLKLSTNALSPQIERVKNKIAIGAHSGSNTTVTVIALAKELHTALNTATSSLSTVPHAYGSAPNDNDPIVGEIADILQDVTAAIDCFFEFQEEMISDLETILQSVNAALDDLIEGIGSAIEVAPPPPPPTSLSLPTPLVFEGPSSRRPVVRTRAELDSQEFAVTRGPAVVTMFDGPAYTRR</sequence>
<gene>
    <name evidence="1" type="ORF">FB45DRAFT_1059652</name>
</gene>